<dbReference type="NCBIfam" id="TIGR01707">
    <property type="entry name" value="gspI"/>
    <property type="match status" value="1"/>
</dbReference>
<feature type="domain" description="Type II secretion system protein GspI C-terminal" evidence="10">
    <location>
        <begin position="56"/>
        <end position="131"/>
    </location>
</feature>
<evidence type="ECO:0000313" key="12">
    <source>
        <dbReference type="Proteomes" id="UP000192911"/>
    </source>
</evidence>
<dbReference type="InterPro" id="IPR045584">
    <property type="entry name" value="Pilin-like"/>
</dbReference>
<evidence type="ECO:0000256" key="9">
    <source>
        <dbReference type="RuleBase" id="RU368030"/>
    </source>
</evidence>
<dbReference type="STRING" id="28094.SAMN06295900_103476"/>
<keyword evidence="3" id="KW-1003">Cell membrane</keyword>
<reference evidence="12" key="1">
    <citation type="submission" date="2017-04" db="EMBL/GenBank/DDBJ databases">
        <authorList>
            <person name="Varghese N."/>
            <person name="Submissions S."/>
        </authorList>
    </citation>
    <scope>NUCLEOTIDE SEQUENCE [LARGE SCALE GENOMIC DNA]</scope>
    <source>
        <strain evidence="12">Ballard 720</strain>
    </source>
</reference>
<evidence type="ECO:0000256" key="8">
    <source>
        <dbReference type="ARBA" id="ARBA00023136"/>
    </source>
</evidence>
<dbReference type="InterPro" id="IPR012902">
    <property type="entry name" value="N_methyl_site"/>
</dbReference>
<evidence type="ECO:0000259" key="10">
    <source>
        <dbReference type="Pfam" id="PF02501"/>
    </source>
</evidence>
<keyword evidence="6 9" id="KW-0812">Transmembrane</keyword>
<evidence type="ECO:0000256" key="4">
    <source>
        <dbReference type="ARBA" id="ARBA00022481"/>
    </source>
</evidence>
<dbReference type="AlphaFoldDB" id="A0A1X7DPL2"/>
<dbReference type="InterPro" id="IPR003413">
    <property type="entry name" value="T2SS_GspI_C"/>
</dbReference>
<accession>A0A1X7DPL2</accession>
<gene>
    <name evidence="11" type="ORF">SAMN06295900_103476</name>
</gene>
<dbReference type="GO" id="GO:0015627">
    <property type="term" value="C:type II protein secretion system complex"/>
    <property type="evidence" value="ECO:0007669"/>
    <property type="project" value="UniProtKB-UniRule"/>
</dbReference>
<dbReference type="GO" id="GO:0015628">
    <property type="term" value="P:protein secretion by the type II secretion system"/>
    <property type="evidence" value="ECO:0007669"/>
    <property type="project" value="UniProtKB-UniRule"/>
</dbReference>
<comment type="subcellular location">
    <subcellularLocation>
        <location evidence="1 9">Cell inner membrane</location>
        <topology evidence="1 9">Single-pass membrane protein</topology>
    </subcellularLocation>
</comment>
<keyword evidence="4 9" id="KW-0488">Methylation</keyword>
<evidence type="ECO:0000313" key="11">
    <source>
        <dbReference type="EMBL" id="SMF19030.1"/>
    </source>
</evidence>
<dbReference type="NCBIfam" id="TIGR02532">
    <property type="entry name" value="IV_pilin_GFxxxE"/>
    <property type="match status" value="1"/>
</dbReference>
<evidence type="ECO:0000256" key="6">
    <source>
        <dbReference type="ARBA" id="ARBA00022692"/>
    </source>
</evidence>
<dbReference type="OrthoDB" id="5296572at2"/>
<dbReference type="Pfam" id="PF02501">
    <property type="entry name" value="T2SSI"/>
    <property type="match status" value="1"/>
</dbReference>
<dbReference type="InterPro" id="IPR010052">
    <property type="entry name" value="T2SS_protein-GspI"/>
</dbReference>
<proteinExistence type="inferred from homology"/>
<comment type="PTM">
    <text evidence="9">Cleaved by prepilin peptidase.</text>
</comment>
<comment type="subunit">
    <text evidence="9">Type II secretion is composed of four main components: the outer membrane complex, the inner membrane complex, the cytoplasmic secretion ATPase and the periplasm-spanning pseudopilus.</text>
</comment>
<keyword evidence="12" id="KW-1185">Reference proteome</keyword>
<comment type="similarity">
    <text evidence="2 9">Belongs to the GSP I family.</text>
</comment>
<dbReference type="PROSITE" id="PS00409">
    <property type="entry name" value="PROKAR_NTER_METHYL"/>
    <property type="match status" value="1"/>
</dbReference>
<dbReference type="Proteomes" id="UP000192911">
    <property type="component" value="Unassembled WGS sequence"/>
</dbReference>
<protein>
    <recommendedName>
        <fullName evidence="9">Type II secretion system protein I</fullName>
        <shortName evidence="9">T2SS minor pseudopilin I</shortName>
    </recommendedName>
</protein>
<dbReference type="GeneID" id="95548314"/>
<evidence type="ECO:0000256" key="2">
    <source>
        <dbReference type="ARBA" id="ARBA00008358"/>
    </source>
</evidence>
<evidence type="ECO:0000256" key="3">
    <source>
        <dbReference type="ARBA" id="ARBA00022475"/>
    </source>
</evidence>
<dbReference type="PANTHER" id="PTHR38779:SF2">
    <property type="entry name" value="TYPE II SECRETION SYSTEM PROTEIN I-RELATED"/>
    <property type="match status" value="1"/>
</dbReference>
<keyword evidence="5 9" id="KW-0997">Cell inner membrane</keyword>
<evidence type="ECO:0000256" key="7">
    <source>
        <dbReference type="ARBA" id="ARBA00022989"/>
    </source>
</evidence>
<comment type="function">
    <text evidence="9">Component of the type II secretion system required for the energy-dependent secretion of extracellular factors such as proteases and toxins from the periplasm.</text>
</comment>
<evidence type="ECO:0000256" key="5">
    <source>
        <dbReference type="ARBA" id="ARBA00022519"/>
    </source>
</evidence>
<organism evidence="11 12">
    <name type="scientific">Trinickia caryophylli</name>
    <name type="common">Paraburkholderia caryophylli</name>
    <dbReference type="NCBI Taxonomy" id="28094"/>
    <lineage>
        <taxon>Bacteria</taxon>
        <taxon>Pseudomonadati</taxon>
        <taxon>Pseudomonadota</taxon>
        <taxon>Betaproteobacteria</taxon>
        <taxon>Burkholderiales</taxon>
        <taxon>Burkholderiaceae</taxon>
        <taxon>Trinickia</taxon>
    </lineage>
</organism>
<dbReference type="SUPFAM" id="SSF54523">
    <property type="entry name" value="Pili subunits"/>
    <property type="match status" value="2"/>
</dbReference>
<dbReference type="Pfam" id="PF07963">
    <property type="entry name" value="N_methyl"/>
    <property type="match status" value="1"/>
</dbReference>
<keyword evidence="7 9" id="KW-1133">Transmembrane helix</keyword>
<dbReference type="EMBL" id="FXAH01000003">
    <property type="protein sequence ID" value="SMF19030.1"/>
    <property type="molecule type" value="Genomic_DNA"/>
</dbReference>
<dbReference type="Gene3D" id="3.30.1300.30">
    <property type="entry name" value="GSPII I/J protein-like"/>
    <property type="match status" value="1"/>
</dbReference>
<evidence type="ECO:0000256" key="1">
    <source>
        <dbReference type="ARBA" id="ARBA00004377"/>
    </source>
</evidence>
<dbReference type="PANTHER" id="PTHR38779">
    <property type="entry name" value="TYPE II SECRETION SYSTEM PROTEIN I-RELATED"/>
    <property type="match status" value="1"/>
</dbReference>
<keyword evidence="8 9" id="KW-0472">Membrane</keyword>
<dbReference type="GO" id="GO:0005886">
    <property type="term" value="C:plasma membrane"/>
    <property type="evidence" value="ECO:0007669"/>
    <property type="project" value="UniProtKB-SubCell"/>
</dbReference>
<name>A0A1X7DPL2_TRICW</name>
<feature type="transmembrane region" description="Helical" evidence="9">
    <location>
        <begin position="20"/>
        <end position="40"/>
    </location>
</feature>
<dbReference type="RefSeq" id="WP_085226370.1">
    <property type="nucleotide sequence ID" value="NZ_BSQD01000003.1"/>
</dbReference>
<sequence>MDSHYCARRRGRAPTYHAGFTLIEVLIALAIVAVALGAVVRAMGALASGTEAATSRLLAVWSADNALAALRVSQSWPDLGETVQPCPQGRYRFVCRQTVTSLDEPLLRAVVIDVYPSASSREILAQSATVMQDERRR</sequence>